<proteinExistence type="predicted"/>
<dbReference type="Proteomes" id="UP000429555">
    <property type="component" value="Unassembled WGS sequence"/>
</dbReference>
<feature type="coiled-coil region" evidence="1">
    <location>
        <begin position="69"/>
        <end position="112"/>
    </location>
</feature>
<accession>A0A6I4L516</accession>
<evidence type="ECO:0000259" key="2">
    <source>
        <dbReference type="Pfam" id="PF14346"/>
    </source>
</evidence>
<feature type="domain" description="DUF4398" evidence="2">
    <location>
        <begin position="25"/>
        <end position="99"/>
    </location>
</feature>
<protein>
    <submittedName>
        <fullName evidence="3">DUF4398 domain-containing protein</fullName>
    </submittedName>
</protein>
<evidence type="ECO:0000256" key="1">
    <source>
        <dbReference type="SAM" id="Coils"/>
    </source>
</evidence>
<keyword evidence="1" id="KW-0175">Coiled coil</keyword>
<dbReference type="Gene3D" id="1.20.1270.390">
    <property type="match status" value="1"/>
</dbReference>
<dbReference type="AlphaFoldDB" id="A0A6I4L516"/>
<comment type="caution">
    <text evidence="3">The sequence shown here is derived from an EMBL/GenBank/DDBJ whole genome shotgun (WGS) entry which is preliminary data.</text>
</comment>
<dbReference type="InterPro" id="IPR025511">
    <property type="entry name" value="DUF4398"/>
</dbReference>
<keyword evidence="4" id="KW-1185">Reference proteome</keyword>
<reference evidence="3 4" key="1">
    <citation type="submission" date="2019-11" db="EMBL/GenBank/DDBJ databases">
        <title>Pseudomonas flavidum sp. nov., isolated from Baiyang Lake.</title>
        <authorList>
            <person name="Zhao Y."/>
        </authorList>
    </citation>
    <scope>NUCLEOTIDE SEQUENCE [LARGE SCALE GENOMIC DNA]</scope>
    <source>
        <strain evidence="4">R-22-3 w-18</strain>
    </source>
</reference>
<dbReference type="Pfam" id="PF14346">
    <property type="entry name" value="DUF4398"/>
    <property type="match status" value="1"/>
</dbReference>
<name>A0A6I4L516_9PSED</name>
<organism evidence="3 4">
    <name type="scientific">Pseudomonas xionganensis</name>
    <dbReference type="NCBI Taxonomy" id="2654845"/>
    <lineage>
        <taxon>Bacteria</taxon>
        <taxon>Pseudomonadati</taxon>
        <taxon>Pseudomonadota</taxon>
        <taxon>Gammaproteobacteria</taxon>
        <taxon>Pseudomonadales</taxon>
        <taxon>Pseudomonadaceae</taxon>
        <taxon>Pseudomonas</taxon>
    </lineage>
</organism>
<dbReference type="PROSITE" id="PS51257">
    <property type="entry name" value="PROKAR_LIPOPROTEIN"/>
    <property type="match status" value="1"/>
</dbReference>
<evidence type="ECO:0000313" key="3">
    <source>
        <dbReference type="EMBL" id="MVW77073.1"/>
    </source>
</evidence>
<evidence type="ECO:0000313" key="4">
    <source>
        <dbReference type="Proteomes" id="UP000429555"/>
    </source>
</evidence>
<gene>
    <name evidence="3" type="ORF">GJV18_17270</name>
</gene>
<dbReference type="RefSeq" id="WP_160347729.1">
    <property type="nucleotide sequence ID" value="NZ_WKJZ01000004.1"/>
</dbReference>
<dbReference type="EMBL" id="WKJZ01000004">
    <property type="protein sequence ID" value="MVW77073.1"/>
    <property type="molecule type" value="Genomic_DNA"/>
</dbReference>
<sequence>MIKPSLCAALALILAGCASDPAPSEQLRLTEQTLTQVRALNISAEQSSGLKLAEEKFAAAQTAMTQGKHREARMLAEQAELDARLAEAEQMHHASQEQLHVLQGNIQQLRKQLGALQ</sequence>